<gene>
    <name evidence="1" type="ORF">A1O7_02025</name>
</gene>
<organism evidence="1 2">
    <name type="scientific">Cladophialophora yegresii CBS 114405</name>
    <dbReference type="NCBI Taxonomy" id="1182544"/>
    <lineage>
        <taxon>Eukaryota</taxon>
        <taxon>Fungi</taxon>
        <taxon>Dikarya</taxon>
        <taxon>Ascomycota</taxon>
        <taxon>Pezizomycotina</taxon>
        <taxon>Eurotiomycetes</taxon>
        <taxon>Chaetothyriomycetidae</taxon>
        <taxon>Chaetothyriales</taxon>
        <taxon>Herpotrichiellaceae</taxon>
        <taxon>Cladophialophora</taxon>
    </lineage>
</organism>
<dbReference type="EMBL" id="AMGW01000002">
    <property type="protein sequence ID" value="EXJ61597.1"/>
    <property type="molecule type" value="Genomic_DNA"/>
</dbReference>
<proteinExistence type="predicted"/>
<comment type="caution">
    <text evidence="1">The sequence shown here is derived from an EMBL/GenBank/DDBJ whole genome shotgun (WGS) entry which is preliminary data.</text>
</comment>
<dbReference type="OrthoDB" id="2735536at2759"/>
<dbReference type="STRING" id="1182544.W9W0I5"/>
<dbReference type="AlphaFoldDB" id="W9W0I5"/>
<evidence type="ECO:0000313" key="2">
    <source>
        <dbReference type="Proteomes" id="UP000019473"/>
    </source>
</evidence>
<dbReference type="RefSeq" id="XP_007754251.1">
    <property type="nucleotide sequence ID" value="XM_007756061.1"/>
</dbReference>
<accession>W9W0I5</accession>
<dbReference type="GeneID" id="19176636"/>
<dbReference type="Proteomes" id="UP000019473">
    <property type="component" value="Unassembled WGS sequence"/>
</dbReference>
<reference evidence="1 2" key="1">
    <citation type="submission" date="2013-03" db="EMBL/GenBank/DDBJ databases">
        <title>The Genome Sequence of Cladophialophora yegresii CBS 114405.</title>
        <authorList>
            <consortium name="The Broad Institute Genomics Platform"/>
            <person name="Cuomo C."/>
            <person name="de Hoog S."/>
            <person name="Gorbushina A."/>
            <person name="Walker B."/>
            <person name="Young S.K."/>
            <person name="Zeng Q."/>
            <person name="Gargeya S."/>
            <person name="Fitzgerald M."/>
            <person name="Haas B."/>
            <person name="Abouelleil A."/>
            <person name="Allen A.W."/>
            <person name="Alvarado L."/>
            <person name="Arachchi H.M."/>
            <person name="Berlin A.M."/>
            <person name="Chapman S.B."/>
            <person name="Gainer-Dewar J."/>
            <person name="Goldberg J."/>
            <person name="Griggs A."/>
            <person name="Gujja S."/>
            <person name="Hansen M."/>
            <person name="Howarth C."/>
            <person name="Imamovic A."/>
            <person name="Ireland A."/>
            <person name="Larimer J."/>
            <person name="McCowan C."/>
            <person name="Murphy C."/>
            <person name="Pearson M."/>
            <person name="Poon T.W."/>
            <person name="Priest M."/>
            <person name="Roberts A."/>
            <person name="Saif S."/>
            <person name="Shea T."/>
            <person name="Sisk P."/>
            <person name="Sykes S."/>
            <person name="Wortman J."/>
            <person name="Nusbaum C."/>
            <person name="Birren B."/>
        </authorList>
    </citation>
    <scope>NUCLEOTIDE SEQUENCE [LARGE SCALE GENOMIC DNA]</scope>
    <source>
        <strain evidence="1 2">CBS 114405</strain>
    </source>
</reference>
<protein>
    <recommendedName>
        <fullName evidence="3">3-beta hydroxysteroid dehydrogenase/isomerase domain-containing protein</fullName>
    </recommendedName>
</protein>
<dbReference type="HOGENOM" id="CLU_2885601_0_0_1"/>
<name>W9W0I5_9EURO</name>
<sequence>MAVDNAFDNAVKGVRYLVHVASTMAIPSDDLEATLFIPTLHTTVSILKSASEESCVKKVVITS</sequence>
<keyword evidence="2" id="KW-1185">Reference proteome</keyword>
<evidence type="ECO:0000313" key="1">
    <source>
        <dbReference type="EMBL" id="EXJ61597.1"/>
    </source>
</evidence>
<dbReference type="Gene3D" id="3.40.50.720">
    <property type="entry name" value="NAD(P)-binding Rossmann-like Domain"/>
    <property type="match status" value="1"/>
</dbReference>
<dbReference type="VEuPathDB" id="FungiDB:A1O7_02025"/>
<evidence type="ECO:0008006" key="3">
    <source>
        <dbReference type="Google" id="ProtNLM"/>
    </source>
</evidence>